<organism evidence="14 15">
    <name type="scientific">Aspergillus arachidicola</name>
    <dbReference type="NCBI Taxonomy" id="656916"/>
    <lineage>
        <taxon>Eukaryota</taxon>
        <taxon>Fungi</taxon>
        <taxon>Dikarya</taxon>
        <taxon>Ascomycota</taxon>
        <taxon>Pezizomycotina</taxon>
        <taxon>Eurotiomycetes</taxon>
        <taxon>Eurotiomycetidae</taxon>
        <taxon>Eurotiales</taxon>
        <taxon>Aspergillaceae</taxon>
        <taxon>Aspergillus</taxon>
        <taxon>Aspergillus subgen. Circumdati</taxon>
    </lineage>
</organism>
<gene>
    <name evidence="14" type="ORF">AARAC_007655</name>
</gene>
<feature type="domain" description="Major facilitator superfamily (MFS) profile" evidence="13">
    <location>
        <begin position="102"/>
        <end position="541"/>
    </location>
</feature>
<evidence type="ECO:0000256" key="2">
    <source>
        <dbReference type="ARBA" id="ARBA00008335"/>
    </source>
</evidence>
<evidence type="ECO:0000256" key="7">
    <source>
        <dbReference type="ARBA" id="ARBA00023180"/>
    </source>
</evidence>
<comment type="catalytic activity">
    <reaction evidence="8">
        <text>citrate(in) = citrate(out)</text>
        <dbReference type="Rhea" id="RHEA:33183"/>
        <dbReference type="ChEBI" id="CHEBI:16947"/>
    </reaction>
</comment>
<protein>
    <recommendedName>
        <fullName evidence="10">Citrate exporter 1</fullName>
    </recommendedName>
</protein>
<comment type="caution">
    <text evidence="14">The sequence shown here is derived from an EMBL/GenBank/DDBJ whole genome shotgun (WGS) entry which is preliminary data.</text>
</comment>
<keyword evidence="3" id="KW-0813">Transport</keyword>
<feature type="transmembrane region" description="Helical" evidence="12">
    <location>
        <begin position="100"/>
        <end position="123"/>
    </location>
</feature>
<keyword evidence="15" id="KW-1185">Reference proteome</keyword>
<dbReference type="SUPFAM" id="SSF103473">
    <property type="entry name" value="MFS general substrate transporter"/>
    <property type="match status" value="1"/>
</dbReference>
<dbReference type="Proteomes" id="UP000231358">
    <property type="component" value="Unassembled WGS sequence"/>
</dbReference>
<feature type="transmembrane region" description="Helical" evidence="12">
    <location>
        <begin position="168"/>
        <end position="189"/>
    </location>
</feature>
<dbReference type="GO" id="GO:0005886">
    <property type="term" value="C:plasma membrane"/>
    <property type="evidence" value="ECO:0007669"/>
    <property type="project" value="TreeGrafter"/>
</dbReference>
<accession>A0A2G7FJ44</accession>
<dbReference type="AlphaFoldDB" id="A0A2G7FJ44"/>
<evidence type="ECO:0000256" key="9">
    <source>
        <dbReference type="ARBA" id="ARBA00057034"/>
    </source>
</evidence>
<evidence type="ECO:0000256" key="6">
    <source>
        <dbReference type="ARBA" id="ARBA00023136"/>
    </source>
</evidence>
<comment type="similarity">
    <text evidence="2">Belongs to the major facilitator superfamily.</text>
</comment>
<evidence type="ECO:0000256" key="12">
    <source>
        <dbReference type="SAM" id="Phobius"/>
    </source>
</evidence>
<dbReference type="PROSITE" id="PS50850">
    <property type="entry name" value="MFS"/>
    <property type="match status" value="1"/>
</dbReference>
<dbReference type="STRING" id="656916.A0A2G7FJ44"/>
<proteinExistence type="inferred from homology"/>
<feature type="transmembrane region" description="Helical" evidence="12">
    <location>
        <begin position="519"/>
        <end position="539"/>
    </location>
</feature>
<dbReference type="GO" id="GO:0015137">
    <property type="term" value="F:citrate transmembrane transporter activity"/>
    <property type="evidence" value="ECO:0007669"/>
    <property type="project" value="UniProtKB-ARBA"/>
</dbReference>
<keyword evidence="7" id="KW-0325">Glycoprotein</keyword>
<dbReference type="Pfam" id="PF07690">
    <property type="entry name" value="MFS_1"/>
    <property type="match status" value="1"/>
</dbReference>
<dbReference type="InterPro" id="IPR036259">
    <property type="entry name" value="MFS_trans_sf"/>
</dbReference>
<keyword evidence="4 12" id="KW-0812">Transmembrane</keyword>
<evidence type="ECO:0000256" key="11">
    <source>
        <dbReference type="SAM" id="MobiDB-lite"/>
    </source>
</evidence>
<feature type="transmembrane region" description="Helical" evidence="12">
    <location>
        <begin position="257"/>
        <end position="275"/>
    </location>
</feature>
<evidence type="ECO:0000259" key="13">
    <source>
        <dbReference type="PROSITE" id="PS50850"/>
    </source>
</evidence>
<evidence type="ECO:0000256" key="10">
    <source>
        <dbReference type="ARBA" id="ARBA00074746"/>
    </source>
</evidence>
<keyword evidence="5 12" id="KW-1133">Transmembrane helix</keyword>
<feature type="region of interest" description="Disordered" evidence="11">
    <location>
        <begin position="41"/>
        <end position="76"/>
    </location>
</feature>
<dbReference type="InterPro" id="IPR011701">
    <property type="entry name" value="MFS"/>
</dbReference>
<dbReference type="PANTHER" id="PTHR23502:SF51">
    <property type="entry name" value="QUINIDINE RESISTANCE PROTEIN 1-RELATED"/>
    <property type="match status" value="1"/>
</dbReference>
<dbReference type="FunFam" id="1.20.1250.20:FF:000172">
    <property type="entry name" value="MFS multidrug resistance transporter"/>
    <property type="match status" value="1"/>
</dbReference>
<feature type="transmembrane region" description="Helical" evidence="12">
    <location>
        <begin position="459"/>
        <end position="480"/>
    </location>
</feature>
<feature type="transmembrane region" description="Helical" evidence="12">
    <location>
        <begin position="138"/>
        <end position="156"/>
    </location>
</feature>
<dbReference type="FunFam" id="1.20.1720.10:FF:000009">
    <property type="entry name" value="MFS multidrug transporter"/>
    <property type="match status" value="1"/>
</dbReference>
<dbReference type="Gene3D" id="1.20.1250.20">
    <property type="entry name" value="MFS general substrate transporter like domains"/>
    <property type="match status" value="1"/>
</dbReference>
<dbReference type="EMBL" id="NEXV01000605">
    <property type="protein sequence ID" value="PIG80624.1"/>
    <property type="molecule type" value="Genomic_DNA"/>
</dbReference>
<keyword evidence="6 12" id="KW-0472">Membrane</keyword>
<comment type="function">
    <text evidence="9">Transmembrane transporter that exports citrate across the cell membrane.</text>
</comment>
<dbReference type="GO" id="GO:0140115">
    <property type="term" value="P:export across plasma membrane"/>
    <property type="evidence" value="ECO:0007669"/>
    <property type="project" value="UniProtKB-ARBA"/>
</dbReference>
<dbReference type="PANTHER" id="PTHR23502">
    <property type="entry name" value="MAJOR FACILITATOR SUPERFAMILY"/>
    <property type="match status" value="1"/>
</dbReference>
<name>A0A2G7FJ44_9EURO</name>
<dbReference type="InterPro" id="IPR020846">
    <property type="entry name" value="MFS_dom"/>
</dbReference>
<feature type="transmembrane region" description="Helical" evidence="12">
    <location>
        <begin position="492"/>
        <end position="513"/>
    </location>
</feature>
<sequence>MRCTLRPLARSDVSTTILSATYLYALDYAITIVQAEIPPGPTKTLKPIPTPVQGPSPDTMTTQPRKSEKGPEMSVNDDVLQRPAEAPEAPYTILSETEKICTILIASFSGALSPISGTIYFPALNKLADNLHVSPSKINLSITVYMIFQAVAPSFVGNYSDRNGRRPALLICFFISIAANIGLALQNSYPALMVLRCLQSAGSSGTLVISAATSADMVVRSERGKYLAYSTIGQTVGQTLGPVIGGLLVYFTNTHSIFWFLASLAGFMALIVVLFHRETCRNIVGNGSIPPQKWNRRILDIARRNQPMDSDDTPRPQSKRRFSPLETLKICREKETTIILVFISFFFCGFSAILSTLPAQLEKKYGFNSLQIGLCCLPYAFGTLTSRWTVGHLTDWNFRRHANRLGLKIAKNRQTNLAEFPAETARLQLTLPLVYLSAIFLITYSWVMAYQTNLAGPLIMIFLVGHTMSGGMNTLMTLLVDCHVQRPATAIAASNILRFPMSAGVVAAATPLINAIGIGWAGTVLAFIWIVFSPLLWVLMKWGHGWRREELEKRDQASQERKEPLL</sequence>
<evidence type="ECO:0000256" key="4">
    <source>
        <dbReference type="ARBA" id="ARBA00022692"/>
    </source>
</evidence>
<feature type="transmembrane region" description="Helical" evidence="12">
    <location>
        <begin position="429"/>
        <end position="447"/>
    </location>
</feature>
<feature type="transmembrane region" description="Helical" evidence="12">
    <location>
        <begin position="338"/>
        <end position="357"/>
    </location>
</feature>
<evidence type="ECO:0000256" key="3">
    <source>
        <dbReference type="ARBA" id="ARBA00022448"/>
    </source>
</evidence>
<evidence type="ECO:0000256" key="8">
    <source>
        <dbReference type="ARBA" id="ARBA00051015"/>
    </source>
</evidence>
<evidence type="ECO:0000313" key="14">
    <source>
        <dbReference type="EMBL" id="PIG80624.1"/>
    </source>
</evidence>
<evidence type="ECO:0000313" key="15">
    <source>
        <dbReference type="Proteomes" id="UP000231358"/>
    </source>
</evidence>
<feature type="transmembrane region" description="Helical" evidence="12">
    <location>
        <begin position="369"/>
        <end position="390"/>
    </location>
</feature>
<evidence type="ECO:0000256" key="1">
    <source>
        <dbReference type="ARBA" id="ARBA00004141"/>
    </source>
</evidence>
<evidence type="ECO:0000256" key="5">
    <source>
        <dbReference type="ARBA" id="ARBA00022989"/>
    </source>
</evidence>
<comment type="subcellular location">
    <subcellularLocation>
        <location evidence="1">Membrane</location>
        <topology evidence="1">Multi-pass membrane protein</topology>
    </subcellularLocation>
</comment>
<reference evidence="14 15" key="1">
    <citation type="submission" date="2017-05" db="EMBL/GenBank/DDBJ databases">
        <title>Genome sequence for an aflatoxigenic pathogen of Argentinian peanut, Aspergillus arachidicola.</title>
        <authorList>
            <person name="Moore G."/>
            <person name="Beltz S.B."/>
            <person name="Mack B.M."/>
        </authorList>
    </citation>
    <scope>NUCLEOTIDE SEQUENCE [LARGE SCALE GENOMIC DNA]</scope>
    <source>
        <strain evidence="14 15">CBS 117610</strain>
    </source>
</reference>